<keyword evidence="3" id="KW-1185">Reference proteome</keyword>
<organism evidence="2 3">
    <name type="scientific">Rangifer tarandus platyrhynchus</name>
    <name type="common">Svalbard reindeer</name>
    <dbReference type="NCBI Taxonomy" id="3082113"/>
    <lineage>
        <taxon>Eukaryota</taxon>
        <taxon>Metazoa</taxon>
        <taxon>Chordata</taxon>
        <taxon>Craniata</taxon>
        <taxon>Vertebrata</taxon>
        <taxon>Euteleostomi</taxon>
        <taxon>Mammalia</taxon>
        <taxon>Eutheria</taxon>
        <taxon>Laurasiatheria</taxon>
        <taxon>Artiodactyla</taxon>
        <taxon>Ruminantia</taxon>
        <taxon>Pecora</taxon>
        <taxon>Cervidae</taxon>
        <taxon>Odocoileinae</taxon>
        <taxon>Rangifer</taxon>
    </lineage>
</organism>
<evidence type="ECO:0000313" key="3">
    <source>
        <dbReference type="Proteomes" id="UP001176941"/>
    </source>
</evidence>
<dbReference type="EMBL" id="OX459962">
    <property type="protein sequence ID" value="CAI9166908.1"/>
    <property type="molecule type" value="Genomic_DNA"/>
</dbReference>
<feature type="compositionally biased region" description="Gly residues" evidence="1">
    <location>
        <begin position="113"/>
        <end position="126"/>
    </location>
</feature>
<feature type="region of interest" description="Disordered" evidence="1">
    <location>
        <begin position="1"/>
        <end position="138"/>
    </location>
</feature>
<accession>A0ABN8Z2P9</accession>
<evidence type="ECO:0000313" key="2">
    <source>
        <dbReference type="EMBL" id="CAI9166908.1"/>
    </source>
</evidence>
<protein>
    <submittedName>
        <fullName evidence="2">Uncharacterized protein</fullName>
    </submittedName>
</protein>
<evidence type="ECO:0000256" key="1">
    <source>
        <dbReference type="SAM" id="MobiDB-lite"/>
    </source>
</evidence>
<gene>
    <name evidence="2" type="ORF">MRATA1EN1_LOCUS15870</name>
</gene>
<sequence length="138" mass="13911">MTTCSPLSPTKPRASQGMKDQKCHVRGRRAWGQPGGWGPAGHGRSPEPPPTAASFVSRPRGRAAAAAPRPVRRALGGTAEGAQRPPSLQPAAAVRPTAASHTDPRLFSAARAGRGGCPAGASGARGTGLPSPAKGRLS</sequence>
<reference evidence="2" key="1">
    <citation type="submission" date="2023-04" db="EMBL/GenBank/DDBJ databases">
        <authorList>
            <consortium name="ELIXIR-Norway"/>
        </authorList>
    </citation>
    <scope>NUCLEOTIDE SEQUENCE [LARGE SCALE GENOMIC DNA]</scope>
</reference>
<name>A0ABN8Z2P9_RANTA</name>
<dbReference type="Proteomes" id="UP001176941">
    <property type="component" value="Chromosome 26"/>
</dbReference>
<proteinExistence type="predicted"/>